<dbReference type="AlphaFoldDB" id="A0A0S4QZN4"/>
<accession>A0A0S4QZN4</accession>
<feature type="region of interest" description="Disordered" evidence="1">
    <location>
        <begin position="1"/>
        <end position="49"/>
    </location>
</feature>
<keyword evidence="2" id="KW-0472">Membrane</keyword>
<name>A0A0S4QZN4_9ACTN</name>
<evidence type="ECO:0000313" key="5">
    <source>
        <dbReference type="Proteomes" id="UP000198802"/>
    </source>
</evidence>
<organism evidence="4 5">
    <name type="scientific">Parafrankia irregularis</name>
    <dbReference type="NCBI Taxonomy" id="795642"/>
    <lineage>
        <taxon>Bacteria</taxon>
        <taxon>Bacillati</taxon>
        <taxon>Actinomycetota</taxon>
        <taxon>Actinomycetes</taxon>
        <taxon>Frankiales</taxon>
        <taxon>Frankiaceae</taxon>
        <taxon>Parafrankia</taxon>
    </lineage>
</organism>
<keyword evidence="2" id="KW-1133">Transmembrane helix</keyword>
<dbReference type="RefSeq" id="WP_091284497.1">
    <property type="nucleotide sequence ID" value="NZ_FAOZ01000034.1"/>
</dbReference>
<sequence length="173" mass="17542">MPGRIRRFLPGARSPQPDDIHTAGPTDPAGTTDPAGPAGTTDPAGETRPADGGSAIVEFVLVGTLLLILILGVIQVGLVLHVRNTLAADAAEGARHAANLDVPAIEGGSYARRLIAESLPGRSDAVCTGQEEDGPGDIPLVRVTCTVVVPLSLVPLGDGVTVTVTGHALKETP</sequence>
<feature type="transmembrane region" description="Helical" evidence="2">
    <location>
        <begin position="59"/>
        <end position="80"/>
    </location>
</feature>
<dbReference type="InterPro" id="IPR012495">
    <property type="entry name" value="TadE-like_dom"/>
</dbReference>
<dbReference type="Pfam" id="PF07811">
    <property type="entry name" value="TadE"/>
    <property type="match status" value="1"/>
</dbReference>
<evidence type="ECO:0000313" key="4">
    <source>
        <dbReference type="EMBL" id="CUU60006.1"/>
    </source>
</evidence>
<protein>
    <submittedName>
        <fullName evidence="4">TadE-like protein</fullName>
    </submittedName>
</protein>
<feature type="compositionally biased region" description="Low complexity" evidence="1">
    <location>
        <begin position="22"/>
        <end position="44"/>
    </location>
</feature>
<feature type="domain" description="TadE-like" evidence="3">
    <location>
        <begin position="53"/>
        <end position="95"/>
    </location>
</feature>
<dbReference type="EMBL" id="FAOZ01000034">
    <property type="protein sequence ID" value="CUU60006.1"/>
    <property type="molecule type" value="Genomic_DNA"/>
</dbReference>
<gene>
    <name evidence="4" type="ORF">Ga0074812_13436</name>
</gene>
<proteinExistence type="predicted"/>
<keyword evidence="2" id="KW-0812">Transmembrane</keyword>
<dbReference type="Proteomes" id="UP000198802">
    <property type="component" value="Unassembled WGS sequence"/>
</dbReference>
<keyword evidence="5" id="KW-1185">Reference proteome</keyword>
<evidence type="ECO:0000256" key="2">
    <source>
        <dbReference type="SAM" id="Phobius"/>
    </source>
</evidence>
<reference evidence="5" key="1">
    <citation type="submission" date="2015-11" db="EMBL/GenBank/DDBJ databases">
        <authorList>
            <person name="Varghese N."/>
        </authorList>
    </citation>
    <scope>NUCLEOTIDE SEQUENCE [LARGE SCALE GENOMIC DNA]</scope>
    <source>
        <strain evidence="5">DSM 45899</strain>
    </source>
</reference>
<evidence type="ECO:0000259" key="3">
    <source>
        <dbReference type="Pfam" id="PF07811"/>
    </source>
</evidence>
<evidence type="ECO:0000256" key="1">
    <source>
        <dbReference type="SAM" id="MobiDB-lite"/>
    </source>
</evidence>